<organism evidence="2 4">
    <name type="scientific">Capnocytophaga sputigena</name>
    <dbReference type="NCBI Taxonomy" id="1019"/>
    <lineage>
        <taxon>Bacteria</taxon>
        <taxon>Pseudomonadati</taxon>
        <taxon>Bacteroidota</taxon>
        <taxon>Flavobacteriia</taxon>
        <taxon>Flavobacteriales</taxon>
        <taxon>Flavobacteriaceae</taxon>
        <taxon>Capnocytophaga</taxon>
    </lineage>
</organism>
<dbReference type="EMBL" id="CP022385">
    <property type="protein sequence ID" value="ATA85052.1"/>
    <property type="molecule type" value="Genomic_DNA"/>
</dbReference>
<name>A0AAX2IAL3_CAPSP</name>
<protein>
    <submittedName>
        <fullName evidence="2">Uncharacterized protein</fullName>
    </submittedName>
</protein>
<reference evidence="2 4" key="3">
    <citation type="submission" date="2018-06" db="EMBL/GenBank/DDBJ databases">
        <authorList>
            <consortium name="Pathogen Informatics"/>
            <person name="Doyle S."/>
        </authorList>
    </citation>
    <scope>NUCLEOTIDE SEQUENCE [LARGE SCALE GENOMIC DNA]</scope>
    <source>
        <strain evidence="2 4">NCTC11653</strain>
    </source>
</reference>
<keyword evidence="3" id="KW-1185">Reference proteome</keyword>
<dbReference type="EMBL" id="UAVP01000003">
    <property type="protein sequence ID" value="SQA74858.1"/>
    <property type="molecule type" value="Genomic_DNA"/>
</dbReference>
<dbReference type="RefSeq" id="WP_002682260.1">
    <property type="nucleotide sequence ID" value="NZ_CP022385.1"/>
</dbReference>
<gene>
    <name evidence="1" type="ORF">CGC55_11385</name>
    <name evidence="2" type="ORF">NCTC11653_00752</name>
</gene>
<evidence type="ECO:0000313" key="2">
    <source>
        <dbReference type="EMBL" id="SQA74858.1"/>
    </source>
</evidence>
<evidence type="ECO:0000313" key="4">
    <source>
        <dbReference type="Proteomes" id="UP000249902"/>
    </source>
</evidence>
<accession>A0AAX2IAL3</accession>
<dbReference type="Proteomes" id="UP000249902">
    <property type="component" value="Unassembled WGS sequence"/>
</dbReference>
<reference evidence="3" key="2">
    <citation type="submission" date="2017-06" db="EMBL/GenBank/DDBJ databases">
        <title>Capnocytophaga spp. assemblies.</title>
        <authorList>
            <person name="Gulvik C.A."/>
        </authorList>
    </citation>
    <scope>NUCLEOTIDE SEQUENCE [LARGE SCALE GENOMIC DNA]</scope>
    <source>
        <strain evidence="3">KC1668</strain>
    </source>
</reference>
<evidence type="ECO:0000313" key="3">
    <source>
        <dbReference type="Proteomes" id="UP000217301"/>
    </source>
</evidence>
<dbReference type="Proteomes" id="UP000217301">
    <property type="component" value="Chromosome"/>
</dbReference>
<dbReference type="AlphaFoldDB" id="A0AAX2IAL3"/>
<dbReference type="KEGG" id="cspu:CGC55_11385"/>
<dbReference type="PROSITE" id="PS51257">
    <property type="entry name" value="PROKAR_LIPOPROTEIN"/>
    <property type="match status" value="1"/>
</dbReference>
<proteinExistence type="predicted"/>
<evidence type="ECO:0000313" key="1">
    <source>
        <dbReference type="EMBL" id="ATA85052.1"/>
    </source>
</evidence>
<reference evidence="1" key="1">
    <citation type="journal article" date="2017" name="Genome Announc.">
        <title>Twelve Complete Reference Genomes of Clinical Isolates in the Capnocytophaga Genus.</title>
        <authorList>
            <person name="Villarma A."/>
            <person name="Gulvik C.A."/>
            <person name="Rowe L.A."/>
            <person name="Sheth M."/>
            <person name="Juieng P."/>
            <person name="Nicholson A.C."/>
            <person name="Loparev V.N."/>
            <person name="McQuiston J.R."/>
        </authorList>
    </citation>
    <scope>NUCLEOTIDE SEQUENCE</scope>
    <source>
        <strain evidence="1">KC1668</strain>
    </source>
</reference>
<sequence>MKNFLFLIWLGFFISCQKTDETLIKENEGNVKSTSTTITASNTTDISHIADWKLVALTGNSHISVKEATNLAIETANQMEGLEGASKRIAPVQVASIDVIQNGKKISSYTARAPQKVPFSTDLYIIHFQDDIGYALISTNVIPIIMI</sequence>